<accession>A0A3M2LB36</accession>
<protein>
    <submittedName>
        <fullName evidence="2">Uncharacterized protein</fullName>
    </submittedName>
</protein>
<dbReference type="AlphaFoldDB" id="A0A3M2LB36"/>
<dbReference type="RefSeq" id="WP_122199907.1">
    <property type="nucleotide sequence ID" value="NZ_JBHSKC010000058.1"/>
</dbReference>
<evidence type="ECO:0000313" key="2">
    <source>
        <dbReference type="EMBL" id="RMI33773.1"/>
    </source>
</evidence>
<feature type="region of interest" description="Disordered" evidence="1">
    <location>
        <begin position="150"/>
        <end position="202"/>
    </location>
</feature>
<comment type="caution">
    <text evidence="2">The sequence shown here is derived from an EMBL/GenBank/DDBJ whole genome shotgun (WGS) entry which is preliminary data.</text>
</comment>
<gene>
    <name evidence="2" type="ORF">EBO15_41375</name>
</gene>
<proteinExistence type="predicted"/>
<name>A0A3M2LB36_9ACTN</name>
<feature type="compositionally biased region" description="Low complexity" evidence="1">
    <location>
        <begin position="151"/>
        <end position="170"/>
    </location>
</feature>
<evidence type="ECO:0000313" key="3">
    <source>
        <dbReference type="Proteomes" id="UP000282674"/>
    </source>
</evidence>
<dbReference type="InterPro" id="IPR046250">
    <property type="entry name" value="DUF6283"/>
</dbReference>
<keyword evidence="3" id="KW-1185">Reference proteome</keyword>
<dbReference type="Pfam" id="PF19800">
    <property type="entry name" value="DUF6283"/>
    <property type="match status" value="1"/>
</dbReference>
<dbReference type="EMBL" id="RFFG01000179">
    <property type="protein sequence ID" value="RMI33773.1"/>
    <property type="molecule type" value="Genomic_DNA"/>
</dbReference>
<sequence length="202" mass="21584">MPYRQGPCGECPARRDNARNPRARFPAAMWRHLRATTFGDGGDLFGCHRGAPGHPGIDCACAGVLAAFGQQSLTVLLARHHGRLPAATLRAGERWPALYTDWDQMAAAQTLRPGDPVDHLPPLLQQIAELEHQGPILTCSTNCWPNAGLNTRPPANRATPATPTTRTEPVAPGPGPRFAAGLGPGARRVDGGGWHRGRRHSG</sequence>
<organism evidence="2 3">
    <name type="scientific">Actinomadura harenae</name>
    <dbReference type="NCBI Taxonomy" id="2483351"/>
    <lineage>
        <taxon>Bacteria</taxon>
        <taxon>Bacillati</taxon>
        <taxon>Actinomycetota</taxon>
        <taxon>Actinomycetes</taxon>
        <taxon>Streptosporangiales</taxon>
        <taxon>Thermomonosporaceae</taxon>
        <taxon>Actinomadura</taxon>
    </lineage>
</organism>
<dbReference type="Proteomes" id="UP000282674">
    <property type="component" value="Unassembled WGS sequence"/>
</dbReference>
<dbReference type="OrthoDB" id="134587at85012"/>
<reference evidence="2 3" key="1">
    <citation type="submission" date="2018-10" db="EMBL/GenBank/DDBJ databases">
        <title>Isolation from soil.</title>
        <authorList>
            <person name="Hu J."/>
        </authorList>
    </citation>
    <scope>NUCLEOTIDE SEQUENCE [LARGE SCALE GENOMIC DNA]</scope>
    <source>
        <strain evidence="2 3">NEAU-Ht49</strain>
    </source>
</reference>
<evidence type="ECO:0000256" key="1">
    <source>
        <dbReference type="SAM" id="MobiDB-lite"/>
    </source>
</evidence>